<proteinExistence type="predicted"/>
<dbReference type="Gramene" id="OPUNC01G14650.1">
    <property type="protein sequence ID" value="OPUNC01G14650.1"/>
    <property type="gene ID" value="OPUNC01G14650"/>
</dbReference>
<evidence type="ECO:0000256" key="1">
    <source>
        <dbReference type="SAM" id="MobiDB-lite"/>
    </source>
</evidence>
<organism evidence="2">
    <name type="scientific">Oryza punctata</name>
    <name type="common">Red rice</name>
    <dbReference type="NCBI Taxonomy" id="4537"/>
    <lineage>
        <taxon>Eukaryota</taxon>
        <taxon>Viridiplantae</taxon>
        <taxon>Streptophyta</taxon>
        <taxon>Embryophyta</taxon>
        <taxon>Tracheophyta</taxon>
        <taxon>Spermatophyta</taxon>
        <taxon>Magnoliopsida</taxon>
        <taxon>Liliopsida</taxon>
        <taxon>Poales</taxon>
        <taxon>Poaceae</taxon>
        <taxon>BOP clade</taxon>
        <taxon>Oryzoideae</taxon>
        <taxon>Oryzeae</taxon>
        <taxon>Oryzinae</taxon>
        <taxon>Oryza</taxon>
    </lineage>
</organism>
<accession>A0A0E0JIA1</accession>
<dbReference type="Proteomes" id="UP000026962">
    <property type="component" value="Chromosome 1"/>
</dbReference>
<evidence type="ECO:0000313" key="2">
    <source>
        <dbReference type="EnsemblPlants" id="OPUNC01G14650.1"/>
    </source>
</evidence>
<keyword evidence="3" id="KW-1185">Reference proteome</keyword>
<protein>
    <submittedName>
        <fullName evidence="2">Uncharacterized protein</fullName>
    </submittedName>
</protein>
<dbReference type="AlphaFoldDB" id="A0A0E0JIA1"/>
<sequence>MSGEMDRRQSFLQLMASMHDPVDPDLFRDLVAAHNVLGDEETTTNSSSQQSHQEQEILWDPPLLDGIVLSSSENEDRVCPTNGVQMRTAMEGGTGGALAAIPVPDKLPHSETNGDCLEGSSRSANSKRKNLVISALGYSINYSPWMAMMVLCH</sequence>
<feature type="compositionally biased region" description="Low complexity" evidence="1">
    <location>
        <begin position="43"/>
        <end position="52"/>
    </location>
</feature>
<reference evidence="2" key="1">
    <citation type="submission" date="2015-04" db="UniProtKB">
        <authorList>
            <consortium name="EnsemblPlants"/>
        </authorList>
    </citation>
    <scope>IDENTIFICATION</scope>
</reference>
<feature type="region of interest" description="Disordered" evidence="1">
    <location>
        <begin position="40"/>
        <end position="59"/>
    </location>
</feature>
<reference evidence="2" key="2">
    <citation type="submission" date="2018-05" db="EMBL/GenBank/DDBJ databases">
        <title>OpunRS2 (Oryza punctata Reference Sequence Version 2).</title>
        <authorList>
            <person name="Zhang J."/>
            <person name="Kudrna D."/>
            <person name="Lee S."/>
            <person name="Talag J."/>
            <person name="Welchert J."/>
            <person name="Wing R.A."/>
        </authorList>
    </citation>
    <scope>NUCLEOTIDE SEQUENCE [LARGE SCALE GENOMIC DNA]</scope>
</reference>
<dbReference type="HOGENOM" id="CLU_1868429_0_0_1"/>
<name>A0A0E0JIA1_ORYPU</name>
<dbReference type="EnsemblPlants" id="OPUNC01G14650.1">
    <property type="protein sequence ID" value="OPUNC01G14650.1"/>
    <property type="gene ID" value="OPUNC01G14650"/>
</dbReference>
<evidence type="ECO:0000313" key="3">
    <source>
        <dbReference type="Proteomes" id="UP000026962"/>
    </source>
</evidence>